<accession>A0AAE1IML5</accession>
<name>A0AAE1IML5_9FABA</name>
<organism evidence="1 2">
    <name type="scientific">Acacia crassicarpa</name>
    <name type="common">northern wattle</name>
    <dbReference type="NCBI Taxonomy" id="499986"/>
    <lineage>
        <taxon>Eukaryota</taxon>
        <taxon>Viridiplantae</taxon>
        <taxon>Streptophyta</taxon>
        <taxon>Embryophyta</taxon>
        <taxon>Tracheophyta</taxon>
        <taxon>Spermatophyta</taxon>
        <taxon>Magnoliopsida</taxon>
        <taxon>eudicotyledons</taxon>
        <taxon>Gunneridae</taxon>
        <taxon>Pentapetalae</taxon>
        <taxon>rosids</taxon>
        <taxon>fabids</taxon>
        <taxon>Fabales</taxon>
        <taxon>Fabaceae</taxon>
        <taxon>Caesalpinioideae</taxon>
        <taxon>mimosoid clade</taxon>
        <taxon>Acacieae</taxon>
        <taxon>Acacia</taxon>
    </lineage>
</organism>
<evidence type="ECO:0000313" key="1">
    <source>
        <dbReference type="EMBL" id="KAK4253632.1"/>
    </source>
</evidence>
<reference evidence="1" key="1">
    <citation type="submission" date="2023-10" db="EMBL/GenBank/DDBJ databases">
        <title>Chromosome-level genome of the transformable northern wattle, Acacia crassicarpa.</title>
        <authorList>
            <person name="Massaro I."/>
            <person name="Sinha N.R."/>
            <person name="Poethig S."/>
            <person name="Leichty A.R."/>
        </authorList>
    </citation>
    <scope>NUCLEOTIDE SEQUENCE</scope>
    <source>
        <strain evidence="1">Acra3RX</strain>
        <tissue evidence="1">Leaf</tissue>
    </source>
</reference>
<proteinExistence type="predicted"/>
<dbReference type="AlphaFoldDB" id="A0AAE1IML5"/>
<sequence length="198" mass="21606">MGNSLKGISKKDQSLRIDTTFKLSAPTPVWPPGDGFATGIINLGELQVVQISTFNKVWASYEGGPDNLGATIFEPPGLPEGFSMLGCYSQPNNKPLFGWVLVAKDNSSTTNPALKEPLDYTLIWSTTSLQINQSSTGYFWLTNPPDSYKAVGHVVTTTPNKPSSDKIRCVRSDLTDQIETYTWIWGPGTSNDPNGFNL</sequence>
<dbReference type="EMBL" id="JAWXYG010000015">
    <property type="protein sequence ID" value="KAK4253632.1"/>
    <property type="molecule type" value="Genomic_DNA"/>
</dbReference>
<comment type="caution">
    <text evidence="1">The sequence shown here is derived from an EMBL/GenBank/DDBJ whole genome shotgun (WGS) entry which is preliminary data.</text>
</comment>
<dbReference type="PANTHER" id="PTHR48152">
    <property type="entry name" value="F1C9.34 PROTEIN"/>
    <property type="match status" value="1"/>
</dbReference>
<protein>
    <submittedName>
        <fullName evidence="1">Uncharacterized protein</fullName>
    </submittedName>
</protein>
<dbReference type="PANTHER" id="PTHR48152:SF3">
    <property type="entry name" value="DUF946 FAMILY PROTEIN (DUF946)"/>
    <property type="match status" value="1"/>
</dbReference>
<dbReference type="Proteomes" id="UP001293593">
    <property type="component" value="Unassembled WGS sequence"/>
</dbReference>
<evidence type="ECO:0000313" key="2">
    <source>
        <dbReference type="Proteomes" id="UP001293593"/>
    </source>
</evidence>
<dbReference type="InterPro" id="IPR009291">
    <property type="entry name" value="Vps62"/>
</dbReference>
<dbReference type="Pfam" id="PF06101">
    <property type="entry name" value="Vps62"/>
    <property type="match status" value="1"/>
</dbReference>
<gene>
    <name evidence="1" type="ORF">QN277_010280</name>
</gene>
<keyword evidence="2" id="KW-1185">Reference proteome</keyword>